<keyword evidence="4" id="KW-0238">DNA-binding</keyword>
<dbReference type="RefSeq" id="WP_109618072.1">
    <property type="nucleotide sequence ID" value="NZ_QGDO01000003.1"/>
</dbReference>
<keyword evidence="2" id="KW-0804">Transcription</keyword>
<evidence type="ECO:0000256" key="1">
    <source>
        <dbReference type="ARBA" id="ARBA00023015"/>
    </source>
</evidence>
<organism evidence="4 5">
    <name type="scientific">Sediminitomix flava</name>
    <dbReference type="NCBI Taxonomy" id="379075"/>
    <lineage>
        <taxon>Bacteria</taxon>
        <taxon>Pseudomonadati</taxon>
        <taxon>Bacteroidota</taxon>
        <taxon>Cytophagia</taxon>
        <taxon>Cytophagales</taxon>
        <taxon>Flammeovirgaceae</taxon>
        <taxon>Sediminitomix</taxon>
    </lineage>
</organism>
<proteinExistence type="predicted"/>
<evidence type="ECO:0000313" key="5">
    <source>
        <dbReference type="Proteomes" id="UP000245535"/>
    </source>
</evidence>
<dbReference type="PANTHER" id="PTHR47893">
    <property type="entry name" value="REGULATORY PROTEIN PCHR"/>
    <property type="match status" value="1"/>
</dbReference>
<name>A0A315Z854_SEDFL</name>
<dbReference type="SUPFAM" id="SSF46689">
    <property type="entry name" value="Homeodomain-like"/>
    <property type="match status" value="1"/>
</dbReference>
<dbReference type="SMART" id="SM00342">
    <property type="entry name" value="HTH_ARAC"/>
    <property type="match status" value="1"/>
</dbReference>
<gene>
    <name evidence="4" type="ORF">BC781_10316</name>
</gene>
<dbReference type="Proteomes" id="UP000245535">
    <property type="component" value="Unassembled WGS sequence"/>
</dbReference>
<dbReference type="PANTHER" id="PTHR47893:SF1">
    <property type="entry name" value="REGULATORY PROTEIN PCHR"/>
    <property type="match status" value="1"/>
</dbReference>
<dbReference type="OrthoDB" id="1156172at2"/>
<dbReference type="Pfam" id="PF12833">
    <property type="entry name" value="HTH_18"/>
    <property type="match status" value="1"/>
</dbReference>
<dbReference type="PROSITE" id="PS01124">
    <property type="entry name" value="HTH_ARAC_FAMILY_2"/>
    <property type="match status" value="1"/>
</dbReference>
<evidence type="ECO:0000313" key="4">
    <source>
        <dbReference type="EMBL" id="PWJ41766.1"/>
    </source>
</evidence>
<protein>
    <submittedName>
        <fullName evidence="4">AraC-like DNA-binding protein</fullName>
    </submittedName>
</protein>
<dbReference type="InterPro" id="IPR053142">
    <property type="entry name" value="PchR_regulatory_protein"/>
</dbReference>
<reference evidence="4 5" key="1">
    <citation type="submission" date="2018-03" db="EMBL/GenBank/DDBJ databases">
        <title>Genomic Encyclopedia of Archaeal and Bacterial Type Strains, Phase II (KMG-II): from individual species to whole genera.</title>
        <authorList>
            <person name="Goeker M."/>
        </authorList>
    </citation>
    <scope>NUCLEOTIDE SEQUENCE [LARGE SCALE GENOMIC DNA]</scope>
    <source>
        <strain evidence="4 5">DSM 28229</strain>
    </source>
</reference>
<dbReference type="InterPro" id="IPR018060">
    <property type="entry name" value="HTH_AraC"/>
</dbReference>
<sequence length="326" mass="37962">MDESDRLRIETIEHAPKRFYEGLSEKYGGKWDGTRFSGKTNFGEVNAVLLEYPNQMLVSLADYTLQQVVEVVNQPQEGERMVSIRIGFHGSMIGQSQKMGYSEGILVYDANRPFKVLFPANKLIRWMSIQFPLSVIESWMPKENQDVKFLNSLHEEDNWFFYYRLTPEIEALVRDASMYLNNSKLVRPLLYARAFEIIARIMLLVEEDSSKVVISKKIHPDDFDLMYQIKEQLLSDLSQLPNIDVLSTQFNMSSSKLQRSFKAVFELPIIKFYNRHRLEEANRLLKYSNKSIIEISDELGFHSASHLSRKFKGQFGYSPNSLRNDL</sequence>
<feature type="domain" description="HTH araC/xylS-type" evidence="3">
    <location>
        <begin position="227"/>
        <end position="325"/>
    </location>
</feature>
<evidence type="ECO:0000256" key="2">
    <source>
        <dbReference type="ARBA" id="ARBA00023163"/>
    </source>
</evidence>
<keyword evidence="5" id="KW-1185">Reference proteome</keyword>
<comment type="caution">
    <text evidence="4">The sequence shown here is derived from an EMBL/GenBank/DDBJ whole genome shotgun (WGS) entry which is preliminary data.</text>
</comment>
<evidence type="ECO:0000259" key="3">
    <source>
        <dbReference type="PROSITE" id="PS01124"/>
    </source>
</evidence>
<accession>A0A315Z854</accession>
<dbReference type="GO" id="GO:0003700">
    <property type="term" value="F:DNA-binding transcription factor activity"/>
    <property type="evidence" value="ECO:0007669"/>
    <property type="project" value="InterPro"/>
</dbReference>
<dbReference type="AlphaFoldDB" id="A0A315Z854"/>
<dbReference type="GO" id="GO:0043565">
    <property type="term" value="F:sequence-specific DNA binding"/>
    <property type="evidence" value="ECO:0007669"/>
    <property type="project" value="InterPro"/>
</dbReference>
<keyword evidence="1" id="KW-0805">Transcription regulation</keyword>
<dbReference type="InterPro" id="IPR009057">
    <property type="entry name" value="Homeodomain-like_sf"/>
</dbReference>
<dbReference type="Gene3D" id="1.10.10.60">
    <property type="entry name" value="Homeodomain-like"/>
    <property type="match status" value="1"/>
</dbReference>
<dbReference type="EMBL" id="QGDO01000003">
    <property type="protein sequence ID" value="PWJ41766.1"/>
    <property type="molecule type" value="Genomic_DNA"/>
</dbReference>